<name>A0AAD3NSF5_CRYJA</name>
<dbReference type="GO" id="GO:0016020">
    <property type="term" value="C:membrane"/>
    <property type="evidence" value="ECO:0007669"/>
    <property type="project" value="UniProtKB-SubCell"/>
</dbReference>
<keyword evidence="2" id="KW-0812">Transmembrane</keyword>
<evidence type="ECO:0000256" key="1">
    <source>
        <dbReference type="ARBA" id="ARBA00004167"/>
    </source>
</evidence>
<dbReference type="PANTHER" id="PTHR47974:SF19">
    <property type="entry name" value="RECEPTOR-LIKE SERINE_THREONINE-PROTEIN KINASE"/>
    <property type="match status" value="1"/>
</dbReference>
<dbReference type="AlphaFoldDB" id="A0AAD3NSF5"/>
<dbReference type="Pfam" id="PF07714">
    <property type="entry name" value="PK_Tyr_Ser-Thr"/>
    <property type="match status" value="1"/>
</dbReference>
<evidence type="ECO:0000256" key="4">
    <source>
        <dbReference type="ARBA" id="ARBA00022989"/>
    </source>
</evidence>
<feature type="compositionally biased region" description="Polar residues" evidence="6">
    <location>
        <begin position="107"/>
        <end position="117"/>
    </location>
</feature>
<dbReference type="PANTHER" id="PTHR47974">
    <property type="entry name" value="OS07G0415500 PROTEIN"/>
    <property type="match status" value="1"/>
</dbReference>
<reference evidence="8" key="1">
    <citation type="submission" date="2022-12" db="EMBL/GenBank/DDBJ databases">
        <title>Chromosome-Level Genome Assembly of Japanese Cedar (Cryptomeriajaponica D. Don).</title>
        <authorList>
            <person name="Fujino T."/>
            <person name="Yamaguchi K."/>
            <person name="Yokoyama T."/>
            <person name="Hamanaka T."/>
            <person name="Harazono Y."/>
            <person name="Kamada H."/>
            <person name="Kobayashi W."/>
            <person name="Ujino-Ihara T."/>
            <person name="Uchiyama K."/>
            <person name="Matsumoto A."/>
            <person name="Izuno A."/>
            <person name="Tsumura Y."/>
            <person name="Toyoda A."/>
            <person name="Shigenobu S."/>
            <person name="Moriguchi Y."/>
            <person name="Ueno S."/>
            <person name="Kasahara M."/>
        </authorList>
    </citation>
    <scope>NUCLEOTIDE SEQUENCE</scope>
</reference>
<comment type="subcellular location">
    <subcellularLocation>
        <location evidence="1">Membrane</location>
        <topology evidence="1">Single-pass membrane protein</topology>
    </subcellularLocation>
</comment>
<keyword evidence="4" id="KW-1133">Transmembrane helix</keyword>
<gene>
    <name evidence="8" type="ORF">SUGI_1392340</name>
    <name evidence="9" type="ORF">SUGI_1392380</name>
</gene>
<dbReference type="InterPro" id="IPR001245">
    <property type="entry name" value="Ser-Thr/Tyr_kinase_cat_dom"/>
</dbReference>
<evidence type="ECO:0000256" key="6">
    <source>
        <dbReference type="SAM" id="MobiDB-lite"/>
    </source>
</evidence>
<evidence type="ECO:0000256" key="5">
    <source>
        <dbReference type="ARBA" id="ARBA00023136"/>
    </source>
</evidence>
<evidence type="ECO:0000313" key="9">
    <source>
        <dbReference type="EMBL" id="GLJ57947.1"/>
    </source>
</evidence>
<dbReference type="EMBL" id="BSEH01000221">
    <property type="protein sequence ID" value="GLJ57947.1"/>
    <property type="molecule type" value="Genomic_DNA"/>
</dbReference>
<keyword evidence="3" id="KW-0732">Signal</keyword>
<dbReference type="Gene3D" id="1.10.510.10">
    <property type="entry name" value="Transferase(Phosphotransferase) domain 1"/>
    <property type="match status" value="1"/>
</dbReference>
<evidence type="ECO:0000256" key="2">
    <source>
        <dbReference type="ARBA" id="ARBA00022692"/>
    </source>
</evidence>
<evidence type="ECO:0000256" key="3">
    <source>
        <dbReference type="ARBA" id="ARBA00022729"/>
    </source>
</evidence>
<proteinExistence type="predicted"/>
<evidence type="ECO:0000313" key="8">
    <source>
        <dbReference type="EMBL" id="GLJ57943.1"/>
    </source>
</evidence>
<keyword evidence="10" id="KW-1185">Reference proteome</keyword>
<dbReference type="SUPFAM" id="SSF56112">
    <property type="entry name" value="Protein kinase-like (PK-like)"/>
    <property type="match status" value="1"/>
</dbReference>
<comment type="caution">
    <text evidence="8">The sequence shown here is derived from an EMBL/GenBank/DDBJ whole genome shotgun (WGS) entry which is preliminary data.</text>
</comment>
<evidence type="ECO:0000259" key="7">
    <source>
        <dbReference type="Pfam" id="PF07714"/>
    </source>
</evidence>
<dbReference type="EMBL" id="BSEH01000221">
    <property type="protein sequence ID" value="GLJ57943.1"/>
    <property type="molecule type" value="Genomic_DNA"/>
</dbReference>
<dbReference type="Proteomes" id="UP001234787">
    <property type="component" value="Unassembled WGS sequence"/>
</dbReference>
<protein>
    <recommendedName>
        <fullName evidence="7">Serine-threonine/tyrosine-protein kinase catalytic domain-containing protein</fullName>
    </recommendedName>
</protein>
<feature type="domain" description="Serine-threonine/tyrosine-protein kinase catalytic" evidence="7">
    <location>
        <begin position="3"/>
        <end position="59"/>
    </location>
</feature>
<dbReference type="InterPro" id="IPR011009">
    <property type="entry name" value="Kinase-like_dom_sf"/>
</dbReference>
<evidence type="ECO:0000313" key="10">
    <source>
        <dbReference type="Proteomes" id="UP001234787"/>
    </source>
</evidence>
<feature type="region of interest" description="Disordered" evidence="6">
    <location>
        <begin position="87"/>
        <end position="117"/>
    </location>
</feature>
<organism evidence="8 10">
    <name type="scientific">Cryptomeria japonica</name>
    <name type="common">Japanese cedar</name>
    <name type="synonym">Cupressus japonica</name>
    <dbReference type="NCBI Taxonomy" id="3369"/>
    <lineage>
        <taxon>Eukaryota</taxon>
        <taxon>Viridiplantae</taxon>
        <taxon>Streptophyta</taxon>
        <taxon>Embryophyta</taxon>
        <taxon>Tracheophyta</taxon>
        <taxon>Spermatophyta</taxon>
        <taxon>Pinopsida</taxon>
        <taxon>Pinidae</taxon>
        <taxon>Conifers II</taxon>
        <taxon>Cupressales</taxon>
        <taxon>Cupressaceae</taxon>
        <taxon>Cryptomeria</taxon>
    </lineage>
</organism>
<sequence>MKCSRQDEKQFRAEISSLGNIQHVNFVRLRRFCAKGSRQLLVYDYMPKGSLNSILFTGSSKSKREGNTMNIVEEGVAEEANMEEMLEGKVEPQTPQVMDRPVDRSDTSSITYSHVTN</sequence>
<dbReference type="GO" id="GO:0004672">
    <property type="term" value="F:protein kinase activity"/>
    <property type="evidence" value="ECO:0007669"/>
    <property type="project" value="InterPro"/>
</dbReference>
<accession>A0AAD3NSF5</accession>
<keyword evidence="5" id="KW-0472">Membrane</keyword>